<reference evidence="14" key="1">
    <citation type="submission" date="2023-12" db="EMBL/GenBank/DDBJ databases">
        <title>Novel isolates from deep terrestrial aquifers shed light on the physiology and ecology of the class Limnochordia.</title>
        <authorList>
            <person name="Karnachuk O.V."/>
            <person name="Lukina A.P."/>
            <person name="Avakyan M.R."/>
            <person name="Kadnikov V."/>
            <person name="Begmatov S."/>
            <person name="Beletsky A.V."/>
            <person name="Mardanov A.V."/>
            <person name="Ravin N.V."/>
        </authorList>
    </citation>
    <scope>NUCLEOTIDE SEQUENCE [LARGE SCALE GENOMIC DNA]</scope>
    <source>
        <strain evidence="14">LN</strain>
    </source>
</reference>
<keyword evidence="6 11" id="KW-0548">Nucleotidyltransferase</keyword>
<keyword evidence="5 11" id="KW-0808">Transferase</keyword>
<evidence type="ECO:0000256" key="9">
    <source>
        <dbReference type="ARBA" id="ARBA00033070"/>
    </source>
</evidence>
<dbReference type="InterPro" id="IPR036643">
    <property type="entry name" value="RNApol_insert_sf"/>
</dbReference>
<dbReference type="CDD" id="cd06928">
    <property type="entry name" value="RNAP_alpha_NTD"/>
    <property type="match status" value="1"/>
</dbReference>
<evidence type="ECO:0000313" key="13">
    <source>
        <dbReference type="EMBL" id="WRP15982.1"/>
    </source>
</evidence>
<name>A0ABZ1BV26_9FIRM</name>
<dbReference type="Pfam" id="PF03118">
    <property type="entry name" value="RNA_pol_A_CTD"/>
    <property type="match status" value="1"/>
</dbReference>
<feature type="region of interest" description="Alpha C-terminal domain (alpha-CTD)" evidence="11">
    <location>
        <begin position="243"/>
        <end position="314"/>
    </location>
</feature>
<evidence type="ECO:0000256" key="6">
    <source>
        <dbReference type="ARBA" id="ARBA00022695"/>
    </source>
</evidence>
<dbReference type="InterPro" id="IPR011263">
    <property type="entry name" value="DNA-dir_RNA_pol_RpoA/D/Rpb3"/>
</dbReference>
<organism evidence="13 14">
    <name type="scientific">Geochorda subterranea</name>
    <dbReference type="NCBI Taxonomy" id="3109564"/>
    <lineage>
        <taxon>Bacteria</taxon>
        <taxon>Bacillati</taxon>
        <taxon>Bacillota</taxon>
        <taxon>Limnochordia</taxon>
        <taxon>Limnochordales</taxon>
        <taxon>Geochordaceae</taxon>
        <taxon>Geochorda</taxon>
    </lineage>
</organism>
<dbReference type="GO" id="GO:0003899">
    <property type="term" value="F:DNA-directed RNA polymerase activity"/>
    <property type="evidence" value="ECO:0007669"/>
    <property type="project" value="UniProtKB-EC"/>
</dbReference>
<dbReference type="GO" id="GO:0000428">
    <property type="term" value="C:DNA-directed RNA polymerase complex"/>
    <property type="evidence" value="ECO:0007669"/>
    <property type="project" value="UniProtKB-KW"/>
</dbReference>
<protein>
    <recommendedName>
        <fullName evidence="3 11">DNA-directed RNA polymerase subunit alpha</fullName>
        <shortName evidence="11">RNAP subunit alpha</shortName>
        <ecNumber evidence="2 11">2.7.7.6</ecNumber>
    </recommendedName>
    <alternativeName>
        <fullName evidence="9 11">RNA polymerase subunit alpha</fullName>
    </alternativeName>
    <alternativeName>
        <fullName evidence="8 11">Transcriptase subunit alpha</fullName>
    </alternativeName>
</protein>
<comment type="domain">
    <text evidence="11">The N-terminal domain is essential for RNAP assembly and basal transcription, whereas the C-terminal domain is involved in interaction with transcriptional regulators and with upstream promoter elements.</text>
</comment>
<feature type="domain" description="DNA-directed RNA polymerase RpoA/D/Rpb3-type" evidence="12">
    <location>
        <begin position="18"/>
        <end position="225"/>
    </location>
</feature>
<keyword evidence="4 11" id="KW-0240">DNA-directed RNA polymerase</keyword>
<evidence type="ECO:0000256" key="10">
    <source>
        <dbReference type="ARBA" id="ARBA00048552"/>
    </source>
</evidence>
<dbReference type="Pfam" id="PF01193">
    <property type="entry name" value="RNA_pol_L"/>
    <property type="match status" value="1"/>
</dbReference>
<feature type="region of interest" description="Alpha N-terminal domain (alpha-NTD)" evidence="11">
    <location>
        <begin position="1"/>
        <end position="226"/>
    </location>
</feature>
<dbReference type="NCBIfam" id="NF003515">
    <property type="entry name" value="PRK05182.2-1"/>
    <property type="match status" value="1"/>
</dbReference>
<evidence type="ECO:0000256" key="7">
    <source>
        <dbReference type="ARBA" id="ARBA00023163"/>
    </source>
</evidence>
<dbReference type="Pfam" id="PF01000">
    <property type="entry name" value="RNA_pol_A_bac"/>
    <property type="match status" value="1"/>
</dbReference>
<dbReference type="Gene3D" id="2.170.120.12">
    <property type="entry name" value="DNA-directed RNA polymerase, insert domain"/>
    <property type="match status" value="1"/>
</dbReference>
<dbReference type="SUPFAM" id="SSF56553">
    <property type="entry name" value="Insert subdomain of RNA polymerase alpha subunit"/>
    <property type="match status" value="1"/>
</dbReference>
<dbReference type="NCBIfam" id="TIGR02027">
    <property type="entry name" value="rpoA"/>
    <property type="match status" value="1"/>
</dbReference>
<dbReference type="SMART" id="SM00662">
    <property type="entry name" value="RPOLD"/>
    <property type="match status" value="1"/>
</dbReference>
<dbReference type="EC" id="2.7.7.6" evidence="2 11"/>
<comment type="function">
    <text evidence="11">DNA-dependent RNA polymerase catalyzes the transcription of DNA into RNA using the four ribonucleoside triphosphates as substrates.</text>
</comment>
<dbReference type="RefSeq" id="WP_324670418.1">
    <property type="nucleotide sequence ID" value="NZ_CP141614.1"/>
</dbReference>
<evidence type="ECO:0000256" key="2">
    <source>
        <dbReference type="ARBA" id="ARBA00012418"/>
    </source>
</evidence>
<comment type="subunit">
    <text evidence="11">Homodimer. The RNAP catalytic core consists of 2 alpha, 1 beta, 1 beta' and 1 omega subunit. When a sigma factor is associated with the core the holoenzyme is formed, which can initiate transcription.</text>
</comment>
<evidence type="ECO:0000256" key="3">
    <source>
        <dbReference type="ARBA" id="ARBA00015972"/>
    </source>
</evidence>
<dbReference type="InterPro" id="IPR011260">
    <property type="entry name" value="RNAP_asu_C"/>
</dbReference>
<keyword evidence="7 11" id="KW-0804">Transcription</keyword>
<dbReference type="Gene3D" id="1.10.150.20">
    <property type="entry name" value="5' to 3' exonuclease, C-terminal subdomain"/>
    <property type="match status" value="1"/>
</dbReference>
<evidence type="ECO:0000256" key="11">
    <source>
        <dbReference type="HAMAP-Rule" id="MF_00059"/>
    </source>
</evidence>
<dbReference type="NCBIfam" id="NF003516">
    <property type="entry name" value="PRK05182.2-2"/>
    <property type="match status" value="1"/>
</dbReference>
<dbReference type="Gene3D" id="3.30.1360.10">
    <property type="entry name" value="RNA polymerase, RBP11-like subunit"/>
    <property type="match status" value="1"/>
</dbReference>
<evidence type="ECO:0000313" key="14">
    <source>
        <dbReference type="Proteomes" id="UP001333102"/>
    </source>
</evidence>
<dbReference type="NCBIfam" id="NF003513">
    <property type="entry name" value="PRK05182.1-2"/>
    <property type="match status" value="1"/>
</dbReference>
<evidence type="ECO:0000256" key="8">
    <source>
        <dbReference type="ARBA" id="ARBA00032524"/>
    </source>
</evidence>
<dbReference type="Proteomes" id="UP001333102">
    <property type="component" value="Chromosome"/>
</dbReference>
<dbReference type="SUPFAM" id="SSF55257">
    <property type="entry name" value="RBP11-like subunits of RNA polymerase"/>
    <property type="match status" value="1"/>
</dbReference>
<sequence length="314" mass="34886">MLELERPTIQAVEVTDTYGKFVVEPLERGYGITLGNSLRRVLMSSLPGAAVATLRIDGVLHEFSHLPGVREDVTDIILNVKELVVRLHGDGPVTARLEASEEGPVLARAIRVGPEVEILNPDHVIATLESGGRLSMEMTIVKGRGWAPAERNKQPGLPIGVMAVDSIFNPVRRVNYHVENTRVGQRTDFDRLVLELWTNGAIAPMEAVATAAQILIQHLELFRDLTTPEQAPMQQESPQDRERSRVLEMPIEELGLSVRSYNCLKRAGIDTVGELTRKTEEDMMKVRNLGKKSLQEVKEKLAQLGLSLRQPDDD</sequence>
<evidence type="ECO:0000256" key="4">
    <source>
        <dbReference type="ARBA" id="ARBA00022478"/>
    </source>
</evidence>
<proteinExistence type="inferred from homology"/>
<evidence type="ECO:0000256" key="1">
    <source>
        <dbReference type="ARBA" id="ARBA00007123"/>
    </source>
</evidence>
<evidence type="ECO:0000256" key="5">
    <source>
        <dbReference type="ARBA" id="ARBA00022679"/>
    </source>
</evidence>
<accession>A0ABZ1BV26</accession>
<comment type="catalytic activity">
    <reaction evidence="10 11">
        <text>RNA(n) + a ribonucleoside 5'-triphosphate = RNA(n+1) + diphosphate</text>
        <dbReference type="Rhea" id="RHEA:21248"/>
        <dbReference type="Rhea" id="RHEA-COMP:14527"/>
        <dbReference type="Rhea" id="RHEA-COMP:17342"/>
        <dbReference type="ChEBI" id="CHEBI:33019"/>
        <dbReference type="ChEBI" id="CHEBI:61557"/>
        <dbReference type="ChEBI" id="CHEBI:140395"/>
        <dbReference type="EC" id="2.7.7.6"/>
    </reaction>
</comment>
<dbReference type="InterPro" id="IPR036603">
    <property type="entry name" value="RBP11-like"/>
</dbReference>
<comment type="similarity">
    <text evidence="1 11">Belongs to the RNA polymerase alpha chain family.</text>
</comment>
<gene>
    <name evidence="11" type="primary">rpoA</name>
    <name evidence="13" type="ORF">VLY81_11975</name>
</gene>
<dbReference type="InterPro" id="IPR011262">
    <property type="entry name" value="DNA-dir_RNA_pol_insert"/>
</dbReference>
<dbReference type="EMBL" id="CP141614">
    <property type="protein sequence ID" value="WRP15982.1"/>
    <property type="molecule type" value="Genomic_DNA"/>
</dbReference>
<dbReference type="InterPro" id="IPR011773">
    <property type="entry name" value="DNA-dir_RpoA"/>
</dbReference>
<evidence type="ECO:0000259" key="12">
    <source>
        <dbReference type="SMART" id="SM00662"/>
    </source>
</evidence>
<keyword evidence="14" id="KW-1185">Reference proteome</keyword>
<dbReference type="SUPFAM" id="SSF47789">
    <property type="entry name" value="C-terminal domain of RNA polymerase alpha subunit"/>
    <property type="match status" value="1"/>
</dbReference>
<dbReference type="HAMAP" id="MF_00059">
    <property type="entry name" value="RNApol_bact_RpoA"/>
    <property type="match status" value="1"/>
</dbReference>
<dbReference type="NCBIfam" id="NF003519">
    <property type="entry name" value="PRK05182.2-5"/>
    <property type="match status" value="1"/>
</dbReference>